<comment type="caution">
    <text evidence="2">The sequence shown here is derived from an EMBL/GenBank/DDBJ whole genome shotgun (WGS) entry which is preliminary data.</text>
</comment>
<organism evidence="2 3">
    <name type="scientific">Arabis nemorensis</name>
    <dbReference type="NCBI Taxonomy" id="586526"/>
    <lineage>
        <taxon>Eukaryota</taxon>
        <taxon>Viridiplantae</taxon>
        <taxon>Streptophyta</taxon>
        <taxon>Embryophyta</taxon>
        <taxon>Tracheophyta</taxon>
        <taxon>Spermatophyta</taxon>
        <taxon>Magnoliopsida</taxon>
        <taxon>eudicotyledons</taxon>
        <taxon>Gunneridae</taxon>
        <taxon>Pentapetalae</taxon>
        <taxon>rosids</taxon>
        <taxon>malvids</taxon>
        <taxon>Brassicales</taxon>
        <taxon>Brassicaceae</taxon>
        <taxon>Arabideae</taxon>
        <taxon>Arabis</taxon>
    </lineage>
</organism>
<protein>
    <recommendedName>
        <fullName evidence="4">CCHC-type domain-containing protein</fullName>
    </recommendedName>
</protein>
<dbReference type="AlphaFoldDB" id="A0A565BSQ3"/>
<evidence type="ECO:0000256" key="1">
    <source>
        <dbReference type="SAM" id="MobiDB-lite"/>
    </source>
</evidence>
<dbReference type="OrthoDB" id="414945at2759"/>
<sequence>MELYLLSEDLWDVVGGSSTTPLRGAAATTAEATKEWTRKNAKAEFTLKRSISSGLLENELANAKQGESSISEFFIKVYELDYTPFVTLVQGWPTQPSLEEFENLLASQESLVIQMAGVKVHDDSESAIIARGQQSFKAKPKDGGLKNNDRREGSSTGYKRRLKCYQCGKLGHFKKA</sequence>
<keyword evidence="3" id="KW-1185">Reference proteome</keyword>
<gene>
    <name evidence="2" type="ORF">ANE_LOCUS14845</name>
</gene>
<dbReference type="Proteomes" id="UP000489600">
    <property type="component" value="Unassembled WGS sequence"/>
</dbReference>
<evidence type="ECO:0008006" key="4">
    <source>
        <dbReference type="Google" id="ProtNLM"/>
    </source>
</evidence>
<feature type="region of interest" description="Disordered" evidence="1">
    <location>
        <begin position="137"/>
        <end position="156"/>
    </location>
</feature>
<evidence type="ECO:0000313" key="3">
    <source>
        <dbReference type="Proteomes" id="UP000489600"/>
    </source>
</evidence>
<proteinExistence type="predicted"/>
<feature type="compositionally biased region" description="Basic and acidic residues" evidence="1">
    <location>
        <begin position="139"/>
        <end position="153"/>
    </location>
</feature>
<reference evidence="2" key="1">
    <citation type="submission" date="2019-07" db="EMBL/GenBank/DDBJ databases">
        <authorList>
            <person name="Dittberner H."/>
        </authorList>
    </citation>
    <scope>NUCLEOTIDE SEQUENCE [LARGE SCALE GENOMIC DNA]</scope>
</reference>
<evidence type="ECO:0000313" key="2">
    <source>
        <dbReference type="EMBL" id="VVB04401.1"/>
    </source>
</evidence>
<dbReference type="EMBL" id="CABITT030000005">
    <property type="protein sequence ID" value="VVB04401.1"/>
    <property type="molecule type" value="Genomic_DNA"/>
</dbReference>
<accession>A0A565BSQ3</accession>
<name>A0A565BSQ3_9BRAS</name>